<dbReference type="Proteomes" id="UP001243403">
    <property type="component" value="Unassembled WGS sequence"/>
</dbReference>
<feature type="compositionally biased region" description="Polar residues" evidence="2">
    <location>
        <begin position="682"/>
        <end position="692"/>
    </location>
</feature>
<dbReference type="SMART" id="SM00091">
    <property type="entry name" value="PAS"/>
    <property type="match status" value="2"/>
</dbReference>
<dbReference type="SUPFAM" id="SSF57997">
    <property type="entry name" value="Tropomyosin"/>
    <property type="match status" value="1"/>
</dbReference>
<dbReference type="SUPFAM" id="SSF52738">
    <property type="entry name" value="Methylesterase CheB, C-terminal domain"/>
    <property type="match status" value="1"/>
</dbReference>
<evidence type="ECO:0000313" key="7">
    <source>
        <dbReference type="EMBL" id="MDI5894951.1"/>
    </source>
</evidence>
<proteinExistence type="predicted"/>
<dbReference type="InterPro" id="IPR035965">
    <property type="entry name" value="PAS-like_dom_sf"/>
</dbReference>
<evidence type="ECO:0000259" key="5">
    <source>
        <dbReference type="PROSITE" id="PS50122"/>
    </source>
</evidence>
<keyword evidence="1" id="KW-0145">Chemotaxis</keyword>
<dbReference type="InterPro" id="IPR035909">
    <property type="entry name" value="CheB_C"/>
</dbReference>
<dbReference type="CDD" id="cd16434">
    <property type="entry name" value="CheB-CheR_fusion"/>
    <property type="match status" value="1"/>
</dbReference>
<dbReference type="PROSITE" id="PS50122">
    <property type="entry name" value="CHEB"/>
    <property type="match status" value="1"/>
</dbReference>
<dbReference type="PRINTS" id="PR00996">
    <property type="entry name" value="CHERMTFRASE"/>
</dbReference>
<keyword evidence="1" id="KW-0378">Hydrolase</keyword>
<evidence type="ECO:0000313" key="8">
    <source>
        <dbReference type="Proteomes" id="UP001243403"/>
    </source>
</evidence>
<dbReference type="PANTHER" id="PTHR24422">
    <property type="entry name" value="CHEMOTAXIS PROTEIN METHYLTRANSFERASE"/>
    <property type="match status" value="1"/>
</dbReference>
<dbReference type="InterPro" id="IPR050903">
    <property type="entry name" value="Bact_Chemotaxis_MeTrfase"/>
</dbReference>
<dbReference type="Pfam" id="PF00989">
    <property type="entry name" value="PAS"/>
    <property type="match status" value="1"/>
</dbReference>
<evidence type="ECO:0000259" key="6">
    <source>
        <dbReference type="PROSITE" id="PS50123"/>
    </source>
</evidence>
<evidence type="ECO:0000259" key="4">
    <source>
        <dbReference type="PROSITE" id="PS50113"/>
    </source>
</evidence>
<dbReference type="Pfam" id="PF03705">
    <property type="entry name" value="CheR_N"/>
    <property type="match status" value="1"/>
</dbReference>
<feature type="active site" evidence="1">
    <location>
        <position position="23"/>
    </location>
</feature>
<dbReference type="InterPro" id="IPR029063">
    <property type="entry name" value="SAM-dependent_MTases_sf"/>
</dbReference>
<feature type="region of interest" description="Disordered" evidence="2">
    <location>
        <begin position="669"/>
        <end position="692"/>
    </location>
</feature>
<evidence type="ECO:0000256" key="1">
    <source>
        <dbReference type="PROSITE-ProRule" id="PRU00050"/>
    </source>
</evidence>
<sequence>MKLNSSLSIADNSDLPIVGIGASAGGLEALELFFKNMPNNLGLAFVVIQHLDPTHVGIMPQLLQRMTLMKVLQATDSLKVKQNTVYVIPPNKSLSILNGKLHLFVPIESRGLRLPIDFFFRSLALDRMEKSIGIILSGMGSDGSLGLKAIKEKNGVVLVQDPASAKFNSMPSNAIDAVIADVVAPVEELPAKLINLLKYFPKINTDSEVLTKTKSSIDKIIILLREQTGHDFSLYKKNTLIRRIERRKGVHQIDKVQSYVRFLQENPKEIELLFRELLIGVTSFFRDTAVWDKLKEDVIPNLLKELPNGYTIRVWVSACSTGEEAYSLAIVFEEALEKIRKEKNIKLQIFATDLDVFAIEKARKGIFLSSIVKEISSERISKFFTVEKSGYRVNTSIRELIVFAPHDIIKDPPFTKLDMLTCRNMLIYMESQLQNKLITLFNYSLNSGGIMVLGTAETINSSINGFEVIDSKLKIFKRTLKSVAPEFTNFPSSFPQTKKLTTDAMKETKVVENIQTLTDQILLQRFSPASVLVNSKGDIIYITGRTGKYLEPVAGKANWNVHAMAREGLINELPGAFRKASESFSPIKIDNVKIVEEGKFHFVNLTVQQIESPEAIKGMILLVFNDVVVDSETEIGSPKQKKQYVSGKQKELEAELIRCNEDLNSFREEMQTSQEELKSTNEELQSTNEELQSTNEELTTSKEELQSLNEELQTVNTELQSKLIDFEQANNDMKNLLNSTEIATLFLDKELNIRRFTDPVTKIFKLRPIDTGRPFTDLVCDLNYPDMVSNALEVIKTLTSVQKEVVTKDGGRYYYVRIMPYRTLDDRIDGIVITFTDITTAKLAEEFLKMENQYRRLFESAKDGILILDFETGKIIDVNPFLEDILEYSHEQLIEKSIWEIGSLKDFVANKDKFSELQKKEFVRYENLPLETAKGKKINVEFVSNVYLVNNKKVIQCIIRDISDRVFVQDALVNTETRYEHLFESVNDGVLFVDAETGKINAINPFLADLTGFSKEDFIGKEIWSVNFFKDNILSKEKFIELSQKKMFSSRYMKIETATKKSINIELVSTMYFIGNQKNIQIFIHEILV</sequence>
<feature type="domain" description="PAC" evidence="4">
    <location>
        <begin position="799"/>
        <end position="850"/>
    </location>
</feature>
<dbReference type="PROSITE" id="PS50113">
    <property type="entry name" value="PAC"/>
    <property type="match status" value="1"/>
</dbReference>
<evidence type="ECO:0000256" key="2">
    <source>
        <dbReference type="SAM" id="MobiDB-lite"/>
    </source>
</evidence>
<feature type="compositionally biased region" description="Basic and acidic residues" evidence="2">
    <location>
        <begin position="669"/>
        <end position="681"/>
    </location>
</feature>
<dbReference type="Pfam" id="PF01339">
    <property type="entry name" value="CheB_methylest"/>
    <property type="match status" value="1"/>
</dbReference>
<dbReference type="SUPFAM" id="SSF53335">
    <property type="entry name" value="S-adenosyl-L-methionine-dependent methyltransferases"/>
    <property type="match status" value="1"/>
</dbReference>
<comment type="caution">
    <text evidence="7">The sequence shown here is derived from an EMBL/GenBank/DDBJ whole genome shotgun (WGS) entry which is preliminary data.</text>
</comment>
<dbReference type="InterPro" id="IPR000673">
    <property type="entry name" value="Sig_transdc_resp-reg_Me-estase"/>
</dbReference>
<dbReference type="Gene3D" id="3.30.450.20">
    <property type="entry name" value="PAS domain"/>
    <property type="match status" value="3"/>
</dbReference>
<reference evidence="7 8" key="1">
    <citation type="submission" date="2023-04" db="EMBL/GenBank/DDBJ databases">
        <title>Two novel species of Flavobacterium.</title>
        <authorList>
            <person name="Liu Q."/>
            <person name="Xin Y.-H."/>
        </authorList>
    </citation>
    <scope>NUCLEOTIDE SEQUENCE [LARGE SCALE GENOMIC DNA]</scope>
    <source>
        <strain evidence="7 8">LB1P51</strain>
    </source>
</reference>
<dbReference type="EMBL" id="JASCRZ010000003">
    <property type="protein sequence ID" value="MDI5894951.1"/>
    <property type="molecule type" value="Genomic_DNA"/>
</dbReference>
<evidence type="ECO:0000259" key="3">
    <source>
        <dbReference type="PROSITE" id="PS50112"/>
    </source>
</evidence>
<dbReference type="Gene3D" id="3.40.50.150">
    <property type="entry name" value="Vaccinia Virus protein VP39"/>
    <property type="match status" value="1"/>
</dbReference>
<accession>A0ABT6V9N7</accession>
<dbReference type="InterPro" id="IPR013767">
    <property type="entry name" value="PAS_fold"/>
</dbReference>
<dbReference type="Pfam" id="PF01739">
    <property type="entry name" value="CheR"/>
    <property type="match status" value="1"/>
</dbReference>
<feature type="domain" description="PAS" evidence="3">
    <location>
        <begin position="975"/>
        <end position="1021"/>
    </location>
</feature>
<dbReference type="SMART" id="SM00138">
    <property type="entry name" value="MeTrc"/>
    <property type="match status" value="1"/>
</dbReference>
<dbReference type="InterPro" id="IPR000700">
    <property type="entry name" value="PAS-assoc_C"/>
</dbReference>
<name>A0ABT6V9N7_9FLAO</name>
<protein>
    <submittedName>
        <fullName evidence="7">Chemotaxis protein CheB</fullName>
    </submittedName>
</protein>
<dbReference type="InterPro" id="IPR022642">
    <property type="entry name" value="CheR_C"/>
</dbReference>
<dbReference type="SUPFAM" id="SSF47757">
    <property type="entry name" value="Chemotaxis receptor methyltransferase CheR, N-terminal domain"/>
    <property type="match status" value="1"/>
</dbReference>
<keyword evidence="8" id="KW-1185">Reference proteome</keyword>
<dbReference type="Pfam" id="PF13596">
    <property type="entry name" value="PAS_10"/>
    <property type="match status" value="1"/>
</dbReference>
<feature type="active site" evidence="1">
    <location>
        <position position="50"/>
    </location>
</feature>
<dbReference type="Gene3D" id="1.10.287.2610">
    <property type="match status" value="1"/>
</dbReference>
<dbReference type="Pfam" id="PF13426">
    <property type="entry name" value="PAS_9"/>
    <property type="match status" value="1"/>
</dbReference>
<dbReference type="PROSITE" id="PS50123">
    <property type="entry name" value="CHER"/>
    <property type="match status" value="1"/>
</dbReference>
<feature type="active site" evidence="1">
    <location>
        <position position="142"/>
    </location>
</feature>
<dbReference type="SUPFAM" id="SSF55785">
    <property type="entry name" value="PYP-like sensor domain (PAS domain)"/>
    <property type="match status" value="3"/>
</dbReference>
<dbReference type="Gene3D" id="3.40.50.180">
    <property type="entry name" value="Methylesterase CheB, C-terminal domain"/>
    <property type="match status" value="1"/>
</dbReference>
<dbReference type="InterPro" id="IPR000014">
    <property type="entry name" value="PAS"/>
</dbReference>
<dbReference type="PROSITE" id="PS50112">
    <property type="entry name" value="PAS"/>
    <property type="match status" value="2"/>
</dbReference>
<dbReference type="CDD" id="cd00130">
    <property type="entry name" value="PAS"/>
    <property type="match status" value="2"/>
</dbReference>
<feature type="domain" description="CheR-type methyltransferase" evidence="6">
    <location>
        <begin position="205"/>
        <end position="479"/>
    </location>
</feature>
<dbReference type="InterPro" id="IPR000780">
    <property type="entry name" value="CheR_MeTrfase"/>
</dbReference>
<dbReference type="InterPro" id="IPR022641">
    <property type="entry name" value="CheR_N"/>
</dbReference>
<feature type="domain" description="CheB-type methylesterase" evidence="5">
    <location>
        <begin position="11"/>
        <end position="200"/>
    </location>
</feature>
<dbReference type="NCBIfam" id="TIGR00229">
    <property type="entry name" value="sensory_box"/>
    <property type="match status" value="2"/>
</dbReference>
<gene>
    <name evidence="7" type="ORF">QLS65_08615</name>
</gene>
<feature type="domain" description="PAS" evidence="3">
    <location>
        <begin position="850"/>
        <end position="913"/>
    </location>
</feature>
<dbReference type="PANTHER" id="PTHR24422:SF27">
    <property type="entry name" value="PROTEIN-GLUTAMATE O-METHYLTRANSFERASE"/>
    <property type="match status" value="1"/>
</dbReference>
<organism evidence="7 8">
    <name type="scientific">Flavobacterium algoritolerans</name>
    <dbReference type="NCBI Taxonomy" id="3041254"/>
    <lineage>
        <taxon>Bacteria</taxon>
        <taxon>Pseudomonadati</taxon>
        <taxon>Bacteroidota</taxon>
        <taxon>Flavobacteriia</taxon>
        <taxon>Flavobacteriales</taxon>
        <taxon>Flavobacteriaceae</taxon>
        <taxon>Flavobacterium</taxon>
    </lineage>
</organism>